<evidence type="ECO:0000313" key="5">
    <source>
        <dbReference type="EMBL" id="QBR03653.1"/>
    </source>
</evidence>
<reference evidence="5 6" key="1">
    <citation type="submission" date="2019-03" db="EMBL/GenBank/DDBJ databases">
        <title>Paraburkholderia sp. 7MH5, isolated from subtropical forest soil.</title>
        <authorList>
            <person name="Gao Z.-H."/>
            <person name="Qiu L.-H."/>
        </authorList>
    </citation>
    <scope>NUCLEOTIDE SEQUENCE [LARGE SCALE GENOMIC DNA]</scope>
    <source>
        <strain evidence="5 6">7MH5</strain>
    </source>
</reference>
<evidence type="ECO:0000259" key="4">
    <source>
        <dbReference type="Pfam" id="PF01557"/>
    </source>
</evidence>
<evidence type="ECO:0000256" key="1">
    <source>
        <dbReference type="ARBA" id="ARBA00001946"/>
    </source>
</evidence>
<proteinExistence type="inferred from homology"/>
<keyword evidence="5" id="KW-0378">Hydrolase</keyword>
<keyword evidence="6" id="KW-1185">Reference proteome</keyword>
<gene>
    <name evidence="5" type="ORF">E1956_41845</name>
</gene>
<dbReference type="PANTHER" id="PTHR42796:SF4">
    <property type="entry name" value="FUMARYLACETOACETATE HYDROLASE DOMAIN-CONTAINING PROTEIN 2A"/>
    <property type="match status" value="1"/>
</dbReference>
<dbReference type="Pfam" id="PF01557">
    <property type="entry name" value="FAA_hydrolase"/>
    <property type="match status" value="1"/>
</dbReference>
<name>A0A4V1B0R1_9BURK</name>
<dbReference type="PANTHER" id="PTHR42796">
    <property type="entry name" value="FUMARYLACETOACETATE HYDROLASE DOMAIN-CONTAINING PROTEIN 2A-RELATED"/>
    <property type="match status" value="1"/>
</dbReference>
<feature type="domain" description="Fumarylacetoacetase-like C-terminal" evidence="4">
    <location>
        <begin position="118"/>
        <end position="333"/>
    </location>
</feature>
<evidence type="ECO:0000313" key="6">
    <source>
        <dbReference type="Proteomes" id="UP000295727"/>
    </source>
</evidence>
<comment type="similarity">
    <text evidence="2">Belongs to the FAH family.</text>
</comment>
<dbReference type="Proteomes" id="UP000295727">
    <property type="component" value="Chromosome 4"/>
</dbReference>
<dbReference type="OrthoDB" id="8582489at2"/>
<dbReference type="InterPro" id="IPR036663">
    <property type="entry name" value="Fumarylacetoacetase_C_sf"/>
</dbReference>
<dbReference type="SUPFAM" id="SSF56529">
    <property type="entry name" value="FAH"/>
    <property type="match status" value="1"/>
</dbReference>
<dbReference type="AlphaFoldDB" id="A0A4V1B0R1"/>
<accession>A0A4V1B0R1</accession>
<dbReference type="InterPro" id="IPR011234">
    <property type="entry name" value="Fumarylacetoacetase-like_C"/>
</dbReference>
<dbReference type="KEGG" id="ppai:E1956_41845"/>
<dbReference type="RefSeq" id="WP_134759272.1">
    <property type="nucleotide sequence ID" value="NZ_CP038151.1"/>
</dbReference>
<dbReference type="GO" id="GO:0046872">
    <property type="term" value="F:metal ion binding"/>
    <property type="evidence" value="ECO:0007669"/>
    <property type="project" value="UniProtKB-KW"/>
</dbReference>
<dbReference type="GO" id="GO:0016787">
    <property type="term" value="F:hydrolase activity"/>
    <property type="evidence" value="ECO:0007669"/>
    <property type="project" value="UniProtKB-KW"/>
</dbReference>
<sequence length="345" mass="37510">MKFVSYTGSDGIGPRVGALLKSIDIPQECIVDLERGYALYLKEVLADPFASQIAAIRIPHDLRALIVGGPLSIAAAREALAHVSRTLGDAGYERLLTARVLQPVSSTKLHAPIARPGKIVAIGANYSGHIAEGRDAGVLRELPAYPVAFLKMPSAVIGHDDIIVRSRHTEELDYEIELSMVIGKRCRNVRAENWRDVVMGFTIVNDVSMRDLIVQEKPTGVVFQGKNLDTTCPMGPCIVTEDEIADPGCLDITLRVNGQTRQHDNTGNMIFSCGQIIEYWSSRLTLEPGDIVTTGTTSGVAGFNRRFPERLLKQGDVVEAEIASIGTLRNSVVDENPRSTSIHTA</sequence>
<dbReference type="GO" id="GO:0044281">
    <property type="term" value="P:small molecule metabolic process"/>
    <property type="evidence" value="ECO:0007669"/>
    <property type="project" value="UniProtKB-ARBA"/>
</dbReference>
<keyword evidence="3" id="KW-0479">Metal-binding</keyword>
<dbReference type="EMBL" id="CP038151">
    <property type="protein sequence ID" value="QBR03653.1"/>
    <property type="molecule type" value="Genomic_DNA"/>
</dbReference>
<dbReference type="Gene3D" id="3.90.850.10">
    <property type="entry name" value="Fumarylacetoacetase-like, C-terminal domain"/>
    <property type="match status" value="1"/>
</dbReference>
<evidence type="ECO:0000256" key="3">
    <source>
        <dbReference type="ARBA" id="ARBA00022723"/>
    </source>
</evidence>
<comment type="cofactor">
    <cofactor evidence="1">
        <name>Mg(2+)</name>
        <dbReference type="ChEBI" id="CHEBI:18420"/>
    </cofactor>
</comment>
<evidence type="ECO:0000256" key="2">
    <source>
        <dbReference type="ARBA" id="ARBA00010211"/>
    </source>
</evidence>
<protein>
    <submittedName>
        <fullName evidence="5">FAA hydrolase family protein</fullName>
    </submittedName>
</protein>
<organism evidence="5 6">
    <name type="scientific">Paraburkholderia pallida</name>
    <dbReference type="NCBI Taxonomy" id="2547399"/>
    <lineage>
        <taxon>Bacteria</taxon>
        <taxon>Pseudomonadati</taxon>
        <taxon>Pseudomonadota</taxon>
        <taxon>Betaproteobacteria</taxon>
        <taxon>Burkholderiales</taxon>
        <taxon>Burkholderiaceae</taxon>
        <taxon>Paraburkholderia</taxon>
    </lineage>
</organism>
<dbReference type="InterPro" id="IPR051121">
    <property type="entry name" value="FAH"/>
</dbReference>